<reference evidence="7 8" key="1">
    <citation type="submission" date="2019-11" db="EMBL/GenBank/DDBJ databases">
        <authorList>
            <person name="Holert J."/>
        </authorList>
    </citation>
    <scope>NUCLEOTIDE SEQUENCE [LARGE SCALE GENOMIC DNA]</scope>
    <source>
        <strain evidence="5">BC3_2A</strain>
        <strain evidence="6">SB11_1A</strain>
    </source>
</reference>
<evidence type="ECO:0000313" key="8">
    <source>
        <dbReference type="Proteomes" id="UP000439591"/>
    </source>
</evidence>
<dbReference type="SMART" id="SM01219">
    <property type="entry name" value="Frataxin_Cyay"/>
    <property type="match status" value="1"/>
</dbReference>
<keyword evidence="7" id="KW-1185">Reference proteome</keyword>
<comment type="similarity">
    <text evidence="1 4">Belongs to the frataxin family.</text>
</comment>
<evidence type="ECO:0000313" key="7">
    <source>
        <dbReference type="Proteomes" id="UP000435877"/>
    </source>
</evidence>
<dbReference type="PROSITE" id="PS50810">
    <property type="entry name" value="FRATAXIN_2"/>
    <property type="match status" value="1"/>
</dbReference>
<keyword evidence="3 4" id="KW-0408">Iron</keyword>
<dbReference type="InterPro" id="IPR020895">
    <property type="entry name" value="Frataxin_CS"/>
</dbReference>
<dbReference type="Proteomes" id="UP000435877">
    <property type="component" value="Unassembled WGS sequence"/>
</dbReference>
<keyword evidence="2 4" id="KW-0479">Metal-binding</keyword>
<dbReference type="SUPFAM" id="SSF55387">
    <property type="entry name" value="Frataxin/Nqo15-like"/>
    <property type="match status" value="1"/>
</dbReference>
<accession>A0A5S9PGF8</accession>
<dbReference type="EMBL" id="CACSIM010000003">
    <property type="protein sequence ID" value="CAA0102956.1"/>
    <property type="molecule type" value="Genomic_DNA"/>
</dbReference>
<evidence type="ECO:0000256" key="1">
    <source>
        <dbReference type="ARBA" id="ARBA00008183"/>
    </source>
</evidence>
<dbReference type="EMBL" id="CACSIK010000004">
    <property type="protein sequence ID" value="CAA0113808.1"/>
    <property type="molecule type" value="Genomic_DNA"/>
</dbReference>
<evidence type="ECO:0000256" key="2">
    <source>
        <dbReference type="ARBA" id="ARBA00022723"/>
    </source>
</evidence>
<evidence type="ECO:0000256" key="4">
    <source>
        <dbReference type="HAMAP-Rule" id="MF_00142"/>
    </source>
</evidence>
<sequence length="133" mass="15017">MAVLLLQIGSRLSILGRQFLSQAKNRTQKMNEVEFNDNVDELFTVIEDAIDDLDADVDCEISGGVLTLQCPDGSVLIFSRQTATKELWLAARSGGFHYTWQNNEWYCGRTEQTLKTMLETISRDQIGEVLVID</sequence>
<dbReference type="InterPro" id="IPR047584">
    <property type="entry name" value="CyaY"/>
</dbReference>
<organism evidence="5 8">
    <name type="scientific">Zhongshania aliphaticivorans</name>
    <dbReference type="NCBI Taxonomy" id="1470434"/>
    <lineage>
        <taxon>Bacteria</taxon>
        <taxon>Pseudomonadati</taxon>
        <taxon>Pseudomonadota</taxon>
        <taxon>Gammaproteobacteria</taxon>
        <taxon>Cellvibrionales</taxon>
        <taxon>Spongiibacteraceae</taxon>
        <taxon>Zhongshania</taxon>
    </lineage>
</organism>
<dbReference type="AlphaFoldDB" id="A0A5S9PGF8"/>
<name>A0A5S9PGF8_9GAMM</name>
<dbReference type="HAMAP" id="MF_00142">
    <property type="entry name" value="CyaY"/>
    <property type="match status" value="1"/>
</dbReference>
<dbReference type="InterPro" id="IPR002908">
    <property type="entry name" value="Frataxin/CyaY"/>
</dbReference>
<dbReference type="InterPro" id="IPR036524">
    <property type="entry name" value="Frataxin/CyaY_sf"/>
</dbReference>
<evidence type="ECO:0000256" key="3">
    <source>
        <dbReference type="ARBA" id="ARBA00023004"/>
    </source>
</evidence>
<dbReference type="Proteomes" id="UP000439591">
    <property type="component" value="Unassembled WGS sequence"/>
</dbReference>
<dbReference type="PROSITE" id="PS01344">
    <property type="entry name" value="FRATAXIN_1"/>
    <property type="match status" value="1"/>
</dbReference>
<dbReference type="GO" id="GO:0008198">
    <property type="term" value="F:ferrous iron binding"/>
    <property type="evidence" value="ECO:0007669"/>
    <property type="project" value="TreeGrafter"/>
</dbReference>
<dbReference type="PANTHER" id="PTHR16821">
    <property type="entry name" value="FRATAXIN"/>
    <property type="match status" value="1"/>
</dbReference>
<gene>
    <name evidence="4 5" type="primary">cyaY</name>
    <name evidence="6" type="ORF">IHBHHGIJ_03487</name>
    <name evidence="5" type="ORF">KFEGEMFD_01954</name>
</gene>
<protein>
    <recommendedName>
        <fullName evidence="4">Iron-sulfur cluster assembly protein CyaY</fullName>
    </recommendedName>
</protein>
<dbReference type="PANTHER" id="PTHR16821:SF2">
    <property type="entry name" value="FRATAXIN, MITOCHONDRIAL"/>
    <property type="match status" value="1"/>
</dbReference>
<evidence type="ECO:0000313" key="6">
    <source>
        <dbReference type="EMBL" id="CAA0113808.1"/>
    </source>
</evidence>
<dbReference type="NCBIfam" id="TIGR03421">
    <property type="entry name" value="FeS_CyaY"/>
    <property type="match status" value="1"/>
</dbReference>
<comment type="function">
    <text evidence="4">Involved in iron-sulfur (Fe-S) cluster assembly. May act as a regulator of Fe-S biogenesis.</text>
</comment>
<dbReference type="GO" id="GO:0016226">
    <property type="term" value="P:iron-sulfur cluster assembly"/>
    <property type="evidence" value="ECO:0007669"/>
    <property type="project" value="UniProtKB-UniRule"/>
</dbReference>
<dbReference type="GO" id="GO:0008199">
    <property type="term" value="F:ferric iron binding"/>
    <property type="evidence" value="ECO:0007669"/>
    <property type="project" value="InterPro"/>
</dbReference>
<dbReference type="Gene3D" id="3.30.920.10">
    <property type="entry name" value="Frataxin/CyaY"/>
    <property type="match status" value="1"/>
</dbReference>
<evidence type="ECO:0000313" key="5">
    <source>
        <dbReference type="EMBL" id="CAA0102956.1"/>
    </source>
</evidence>
<dbReference type="GO" id="GO:0005829">
    <property type="term" value="C:cytosol"/>
    <property type="evidence" value="ECO:0007669"/>
    <property type="project" value="TreeGrafter"/>
</dbReference>
<dbReference type="Pfam" id="PF01491">
    <property type="entry name" value="Frataxin_Cyay"/>
    <property type="match status" value="1"/>
</dbReference>
<proteinExistence type="inferred from homology"/>